<evidence type="ECO:0000256" key="3">
    <source>
        <dbReference type="ARBA" id="ARBA00022475"/>
    </source>
</evidence>
<dbReference type="Proteomes" id="UP000606274">
    <property type="component" value="Unassembled WGS sequence"/>
</dbReference>
<dbReference type="GO" id="GO:0098703">
    <property type="term" value="P:calcium ion import across plasma membrane"/>
    <property type="evidence" value="ECO:0007669"/>
    <property type="project" value="TreeGrafter"/>
</dbReference>
<evidence type="ECO:0000256" key="4">
    <source>
        <dbReference type="ARBA" id="ARBA00022737"/>
    </source>
</evidence>
<dbReference type="Pfam" id="PF16905">
    <property type="entry name" value="GPHH"/>
    <property type="match status" value="1"/>
</dbReference>
<comment type="catalytic activity">
    <reaction evidence="9">
        <text>Ca(2+)(in) = Ca(2+)(out)</text>
        <dbReference type="Rhea" id="RHEA:29671"/>
        <dbReference type="ChEBI" id="CHEBI:29108"/>
    </reaction>
</comment>
<evidence type="ECO:0000256" key="5">
    <source>
        <dbReference type="ARBA" id="ARBA00022882"/>
    </source>
</evidence>
<protein>
    <recommendedName>
        <fullName evidence="11">Voltage-dependent L-type calcium channel IQ-associated domain-containing protein</fullName>
    </recommendedName>
</protein>
<keyword evidence="5" id="KW-0851">Voltage-gated channel</keyword>
<evidence type="ECO:0000313" key="12">
    <source>
        <dbReference type="EMBL" id="KAF7687777.1"/>
    </source>
</evidence>
<dbReference type="PANTHER" id="PTHR45628:SF3">
    <property type="entry name" value="VOLTAGE-DEPENDENT P_Q-TYPE CALCIUM CHANNEL SUBUNIT ALPHA-1A"/>
    <property type="match status" value="1"/>
</dbReference>
<evidence type="ECO:0000259" key="11">
    <source>
        <dbReference type="Pfam" id="PF16905"/>
    </source>
</evidence>
<keyword evidence="10" id="KW-0812">Transmembrane</keyword>
<feature type="domain" description="Voltage-dependent L-type calcium channel IQ-associated" evidence="11">
    <location>
        <begin position="591"/>
        <end position="638"/>
    </location>
</feature>
<keyword evidence="10" id="KW-0472">Membrane</keyword>
<dbReference type="GO" id="GO:0007268">
    <property type="term" value="P:chemical synaptic transmission"/>
    <property type="evidence" value="ECO:0007669"/>
    <property type="project" value="TreeGrafter"/>
</dbReference>
<dbReference type="GO" id="GO:0005891">
    <property type="term" value="C:voltage-gated calcium channel complex"/>
    <property type="evidence" value="ECO:0007669"/>
    <property type="project" value="TreeGrafter"/>
</dbReference>
<dbReference type="InterPro" id="IPR050599">
    <property type="entry name" value="VDCC_alpha-1_subunit"/>
</dbReference>
<sequence>MQTVLLKHYLNSEQQFSKPSLQLLCDAETRASFIQISGTQQKCFIHQRPSAIMYSRAPRVTDLSAGSASTANVGPGSYNIQRSAPERTESFAPFLSLSSRPSVFDRLESEKCSPGPAHYDEDLTWAPLPGGNSLQNRSRRFEDASSNVPGPGTYNIIQPLGRKLYPPTIPDKGIKCVRMLFHSAPSIPSPSQAFGYEENEQGELCRQKPPRTDQSLGPAYYNPTQVAPLYKGIHFGKMTGKRTEMKVVEGPGPGHYNPEDDHSVCYENVNLKQELKGQSELQIPRYHELLILQENKKGVPGPGQYDIKGQFEKLNGVSVCSPAFMSQIPRFCSVKDVAPPVGSYDDPRCALESLKKLSGVKKSPFNLTAARFLPQNRKNITPGPGTYNVFDYGLASESLQKAHLEGRRKSGFGSTVKRTAIFIHRTLEPGPAHYMVEKKREEFYKQQPTAVFKSVSERLPARFPATDTPSPSSYNVQEAYERMYGHGGHGEPRTKEAQQRHSCFLSTAPRSSCFLHDPHVPGPGHYSPYIKQLSQLTSDAFVLGLPVILGDDPSAFFKTCFMLNLFVAVIMDNFEYLTRDSSILGPHHLDEYVRIWAEYDPAACGRISYRDMYDMLRQMSPPLGLGKKCPARVAYKVVLTSIMKAMIPLLQIGLLLFLAILMFAIIGLEFYIGKFHTTCFDDITDPDDETESSILIGPNSEL</sequence>
<evidence type="ECO:0000256" key="9">
    <source>
        <dbReference type="ARBA" id="ARBA00036634"/>
    </source>
</evidence>
<evidence type="ECO:0000256" key="6">
    <source>
        <dbReference type="ARBA" id="ARBA00023065"/>
    </source>
</evidence>
<feature type="transmembrane region" description="Helical" evidence="10">
    <location>
        <begin position="645"/>
        <end position="668"/>
    </location>
</feature>
<dbReference type="EMBL" id="JABFDY010000027">
    <property type="protein sequence ID" value="KAF7687777.1"/>
    <property type="molecule type" value="Genomic_DNA"/>
</dbReference>
<dbReference type="Pfam" id="PF07004">
    <property type="entry name" value="SHIPPO-rpt"/>
    <property type="match status" value="4"/>
</dbReference>
<dbReference type="Gene3D" id="1.10.238.10">
    <property type="entry name" value="EF-hand"/>
    <property type="match status" value="1"/>
</dbReference>
<reference evidence="12" key="1">
    <citation type="submission" date="2020-08" db="EMBL/GenBank/DDBJ databases">
        <title>Chromosome-level assembly of Southern catfish (Silurus meridionalis) provides insights into visual adaptation to the nocturnal and benthic lifestyles.</title>
        <authorList>
            <person name="Zhang Y."/>
            <person name="Wang D."/>
            <person name="Peng Z."/>
        </authorList>
    </citation>
    <scope>NUCLEOTIDE SEQUENCE</scope>
    <source>
        <strain evidence="12">SWU-2019-XX</strain>
        <tissue evidence="12">Muscle</tissue>
    </source>
</reference>
<comment type="subcellular location">
    <subcellularLocation>
        <location evidence="1">Cell membrane</location>
        <topology evidence="1">Multi-pass membrane protein</topology>
    </subcellularLocation>
</comment>
<dbReference type="GO" id="GO:0043025">
    <property type="term" value="C:neuronal cell body"/>
    <property type="evidence" value="ECO:0007669"/>
    <property type="project" value="TreeGrafter"/>
</dbReference>
<keyword evidence="3" id="KW-1003">Cell membrane</keyword>
<dbReference type="GO" id="GO:0008331">
    <property type="term" value="F:high voltage-gated calcium channel activity"/>
    <property type="evidence" value="ECO:0007669"/>
    <property type="project" value="TreeGrafter"/>
</dbReference>
<comment type="caution">
    <text evidence="12">The sequence shown here is derived from an EMBL/GenBank/DDBJ whole genome shotgun (WGS) entry which is preliminary data.</text>
</comment>
<evidence type="ECO:0000313" key="13">
    <source>
        <dbReference type="Proteomes" id="UP000606274"/>
    </source>
</evidence>
<keyword evidence="6" id="KW-0406">Ion transport</keyword>
<keyword evidence="2" id="KW-0813">Transport</keyword>
<keyword evidence="10" id="KW-1133">Transmembrane helix</keyword>
<evidence type="ECO:0000256" key="7">
    <source>
        <dbReference type="ARBA" id="ARBA00023157"/>
    </source>
</evidence>
<keyword evidence="4" id="KW-0677">Repeat</keyword>
<evidence type="ECO:0000256" key="8">
    <source>
        <dbReference type="ARBA" id="ARBA00023303"/>
    </source>
</evidence>
<name>A0A8T0A985_SILME</name>
<dbReference type="PANTHER" id="PTHR45628">
    <property type="entry name" value="VOLTAGE-DEPENDENT CALCIUM CHANNEL TYPE A SUBUNIT ALPHA-1"/>
    <property type="match status" value="1"/>
</dbReference>
<proteinExistence type="predicted"/>
<dbReference type="InterPro" id="IPR010736">
    <property type="entry name" value="SHIPPO-rpt"/>
</dbReference>
<accession>A0A8T0A985</accession>
<gene>
    <name evidence="12" type="ORF">HF521_015005</name>
</gene>
<evidence type="ECO:0000256" key="10">
    <source>
        <dbReference type="SAM" id="Phobius"/>
    </source>
</evidence>
<evidence type="ECO:0000256" key="1">
    <source>
        <dbReference type="ARBA" id="ARBA00004651"/>
    </source>
</evidence>
<keyword evidence="7" id="KW-1015">Disulfide bond</keyword>
<dbReference type="InterPro" id="IPR031649">
    <property type="entry name" value="GPHH_dom"/>
</dbReference>
<keyword evidence="13" id="KW-1185">Reference proteome</keyword>
<organism evidence="12 13">
    <name type="scientific">Silurus meridionalis</name>
    <name type="common">Southern catfish</name>
    <name type="synonym">Silurus soldatovi meridionalis</name>
    <dbReference type="NCBI Taxonomy" id="175797"/>
    <lineage>
        <taxon>Eukaryota</taxon>
        <taxon>Metazoa</taxon>
        <taxon>Chordata</taxon>
        <taxon>Craniata</taxon>
        <taxon>Vertebrata</taxon>
        <taxon>Euteleostomi</taxon>
        <taxon>Actinopterygii</taxon>
        <taxon>Neopterygii</taxon>
        <taxon>Teleostei</taxon>
        <taxon>Ostariophysi</taxon>
        <taxon>Siluriformes</taxon>
        <taxon>Siluridae</taxon>
        <taxon>Silurus</taxon>
    </lineage>
</organism>
<evidence type="ECO:0000256" key="2">
    <source>
        <dbReference type="ARBA" id="ARBA00022448"/>
    </source>
</evidence>
<dbReference type="AlphaFoldDB" id="A0A8T0A985"/>
<keyword evidence="8" id="KW-0407">Ion channel</keyword>
<dbReference type="GO" id="GO:0045202">
    <property type="term" value="C:synapse"/>
    <property type="evidence" value="ECO:0007669"/>
    <property type="project" value="GOC"/>
</dbReference>